<reference evidence="3" key="1">
    <citation type="submission" date="2017-10" db="EMBL/GenBank/DDBJ databases">
        <title>Rapid genome shrinkage in a self-fertile nematode reveals novel sperm competition proteins.</title>
        <authorList>
            <person name="Yin D."/>
            <person name="Schwarz E.M."/>
            <person name="Thomas C.G."/>
            <person name="Felde R.L."/>
            <person name="Korf I.F."/>
            <person name="Cutter A.D."/>
            <person name="Schartner C.M."/>
            <person name="Ralston E.J."/>
            <person name="Meyer B.J."/>
            <person name="Haag E.S."/>
        </authorList>
    </citation>
    <scope>NUCLEOTIDE SEQUENCE [LARGE SCALE GENOMIC DNA]</scope>
    <source>
        <strain evidence="3">JU1422</strain>
    </source>
</reference>
<keyword evidence="3" id="KW-1185">Reference proteome</keyword>
<comment type="caution">
    <text evidence="2">The sequence shown here is derived from an EMBL/GenBank/DDBJ whole genome shotgun (WGS) entry which is preliminary data.</text>
</comment>
<evidence type="ECO:0000313" key="3">
    <source>
        <dbReference type="Proteomes" id="UP000230233"/>
    </source>
</evidence>
<dbReference type="AlphaFoldDB" id="A0A2G5UMI7"/>
<dbReference type="EMBL" id="PDUG01000003">
    <property type="protein sequence ID" value="PIC40747.1"/>
    <property type="molecule type" value="Genomic_DNA"/>
</dbReference>
<accession>A0A2G5UMI7</accession>
<organism evidence="2 3">
    <name type="scientific">Caenorhabditis nigoni</name>
    <dbReference type="NCBI Taxonomy" id="1611254"/>
    <lineage>
        <taxon>Eukaryota</taxon>
        <taxon>Metazoa</taxon>
        <taxon>Ecdysozoa</taxon>
        <taxon>Nematoda</taxon>
        <taxon>Chromadorea</taxon>
        <taxon>Rhabditida</taxon>
        <taxon>Rhabditina</taxon>
        <taxon>Rhabditomorpha</taxon>
        <taxon>Rhabditoidea</taxon>
        <taxon>Rhabditidae</taxon>
        <taxon>Peloderinae</taxon>
        <taxon>Caenorhabditis</taxon>
    </lineage>
</organism>
<feature type="region of interest" description="Disordered" evidence="1">
    <location>
        <begin position="54"/>
        <end position="78"/>
    </location>
</feature>
<name>A0A2G5UMI7_9PELO</name>
<proteinExistence type="predicted"/>
<evidence type="ECO:0000256" key="1">
    <source>
        <dbReference type="SAM" id="MobiDB-lite"/>
    </source>
</evidence>
<evidence type="ECO:0000313" key="2">
    <source>
        <dbReference type="EMBL" id="PIC40747.1"/>
    </source>
</evidence>
<gene>
    <name evidence="2" type="primary">Cnig_chr_III.g8386</name>
    <name evidence="2" type="ORF">B9Z55_008386</name>
</gene>
<sequence>MGPKSGVQSCQPQPWPFQLIQSRLVSNRRPPNLLSSLDQFKCSLVARSKINAQEPLSSRHPFPERPHPQWLGPPVLRR</sequence>
<protein>
    <submittedName>
        <fullName evidence="2">Uncharacterized protein</fullName>
    </submittedName>
</protein>
<dbReference type="OrthoDB" id="10539235at2759"/>
<dbReference type="Proteomes" id="UP000230233">
    <property type="component" value="Chromosome III"/>
</dbReference>